<feature type="transmembrane region" description="Helical" evidence="7">
    <location>
        <begin position="284"/>
        <end position="307"/>
    </location>
</feature>
<keyword evidence="5 7" id="KW-0472">Membrane</keyword>
<dbReference type="RefSeq" id="WP_107568968.1">
    <property type="nucleotide sequence ID" value="NZ_PYYB01000001.1"/>
</dbReference>
<feature type="transmembrane region" description="Helical" evidence="7">
    <location>
        <begin position="344"/>
        <end position="365"/>
    </location>
</feature>
<keyword evidence="4 7" id="KW-1133">Transmembrane helix</keyword>
<feature type="compositionally biased region" description="Basic residues" evidence="6">
    <location>
        <begin position="14"/>
        <end position="35"/>
    </location>
</feature>
<gene>
    <name evidence="9" type="ORF">C7Y72_12080</name>
</gene>
<dbReference type="InterPro" id="IPR020846">
    <property type="entry name" value="MFS_dom"/>
</dbReference>
<feature type="transmembrane region" description="Helical" evidence="7">
    <location>
        <begin position="402"/>
        <end position="425"/>
    </location>
</feature>
<evidence type="ECO:0000313" key="10">
    <source>
        <dbReference type="Proteomes" id="UP000240739"/>
    </source>
</evidence>
<feature type="transmembrane region" description="Helical" evidence="7">
    <location>
        <begin position="319"/>
        <end position="338"/>
    </location>
</feature>
<dbReference type="AlphaFoldDB" id="A0A2T4UM52"/>
<dbReference type="OrthoDB" id="4368225at2"/>
<evidence type="ECO:0000256" key="6">
    <source>
        <dbReference type="SAM" id="MobiDB-lite"/>
    </source>
</evidence>
<protein>
    <submittedName>
        <fullName evidence="9">MFS transporter</fullName>
    </submittedName>
</protein>
<evidence type="ECO:0000313" key="9">
    <source>
        <dbReference type="EMBL" id="PTL60323.1"/>
    </source>
</evidence>
<evidence type="ECO:0000256" key="7">
    <source>
        <dbReference type="SAM" id="Phobius"/>
    </source>
</evidence>
<dbReference type="PANTHER" id="PTHR23513">
    <property type="entry name" value="INTEGRAL MEMBRANE EFFLUX PROTEIN-RELATED"/>
    <property type="match status" value="1"/>
</dbReference>
<keyword evidence="2" id="KW-1003">Cell membrane</keyword>
<feature type="transmembrane region" description="Helical" evidence="7">
    <location>
        <begin position="255"/>
        <end position="278"/>
    </location>
</feature>
<feature type="domain" description="Major facilitator superfamily (MFS) profile" evidence="8">
    <location>
        <begin position="47"/>
        <end position="425"/>
    </location>
</feature>
<evidence type="ECO:0000256" key="4">
    <source>
        <dbReference type="ARBA" id="ARBA00022989"/>
    </source>
</evidence>
<feature type="transmembrane region" description="Helical" evidence="7">
    <location>
        <begin position="206"/>
        <end position="227"/>
    </location>
</feature>
<feature type="transmembrane region" description="Helical" evidence="7">
    <location>
        <begin position="377"/>
        <end position="396"/>
    </location>
</feature>
<dbReference type="Gene3D" id="1.20.1250.20">
    <property type="entry name" value="MFS general substrate transporter like domains"/>
    <property type="match status" value="1"/>
</dbReference>
<dbReference type="PROSITE" id="PS50850">
    <property type="entry name" value="MFS"/>
    <property type="match status" value="1"/>
</dbReference>
<feature type="transmembrane region" description="Helical" evidence="7">
    <location>
        <begin position="51"/>
        <end position="74"/>
    </location>
</feature>
<evidence type="ECO:0000259" key="8">
    <source>
        <dbReference type="PROSITE" id="PS50850"/>
    </source>
</evidence>
<dbReference type="Proteomes" id="UP000240739">
    <property type="component" value="Unassembled WGS sequence"/>
</dbReference>
<dbReference type="CDD" id="cd06173">
    <property type="entry name" value="MFS_MefA_like"/>
    <property type="match status" value="1"/>
</dbReference>
<accession>A0A2T4UM52</accession>
<sequence length="435" mass="45173">MPTSPFTISAPHAHGGHLHTHPHRGPHRHLRHPRRSGQATGPLTDPVYRRLFAAQVVALVGTGVTTVALGLLAYDLAGPNAGSVLGAALALKMIAYVGLAPVVAAVAHRFDRRRMLITLDVVRAMVLFVLPFVTEVWQVFVLIFVVNACAAGFTPAFQTTIPEVLPDEADYTRALSLSRVAYDLGELLSPALAGALLLLVDFDALFAVNGVTFVLSAALIAGLALPARSSVVSDRSRERITLGIRRFTTVPRLRALLALNLAVASASAMTIVNTVVLVRDDLELGASAVALALCATAAGSVFAAALVPRLLTWVSDRTLMLLGGALLAGALPVVAALGSYAGLLVLWVVLGAGLGLVQTPAGRLLRRSGNREDLAPLFAAQFALSHACWLITYPVAGALGVAFGVGAVAIALGVVCALAVTIAAVQWQAEGIPPG</sequence>
<evidence type="ECO:0000256" key="1">
    <source>
        <dbReference type="ARBA" id="ARBA00004651"/>
    </source>
</evidence>
<name>A0A2T4UM52_9ACTN</name>
<organism evidence="9 10">
    <name type="scientific">Paraconexibacter algicola</name>
    <dbReference type="NCBI Taxonomy" id="2133960"/>
    <lineage>
        <taxon>Bacteria</taxon>
        <taxon>Bacillati</taxon>
        <taxon>Actinomycetota</taxon>
        <taxon>Thermoleophilia</taxon>
        <taxon>Solirubrobacterales</taxon>
        <taxon>Paraconexibacteraceae</taxon>
        <taxon>Paraconexibacter</taxon>
    </lineage>
</organism>
<dbReference type="GO" id="GO:0022857">
    <property type="term" value="F:transmembrane transporter activity"/>
    <property type="evidence" value="ECO:0007669"/>
    <property type="project" value="InterPro"/>
</dbReference>
<comment type="subcellular location">
    <subcellularLocation>
        <location evidence="1">Cell membrane</location>
        <topology evidence="1">Multi-pass membrane protein</topology>
    </subcellularLocation>
</comment>
<dbReference type="Pfam" id="PF07690">
    <property type="entry name" value="MFS_1"/>
    <property type="match status" value="1"/>
</dbReference>
<keyword evidence="10" id="KW-1185">Reference proteome</keyword>
<dbReference type="SUPFAM" id="SSF103473">
    <property type="entry name" value="MFS general substrate transporter"/>
    <property type="match status" value="1"/>
</dbReference>
<proteinExistence type="predicted"/>
<dbReference type="GO" id="GO:0005886">
    <property type="term" value="C:plasma membrane"/>
    <property type="evidence" value="ECO:0007669"/>
    <property type="project" value="UniProtKB-SubCell"/>
</dbReference>
<dbReference type="PANTHER" id="PTHR23513:SF6">
    <property type="entry name" value="MAJOR FACILITATOR SUPERFAMILY ASSOCIATED DOMAIN-CONTAINING PROTEIN"/>
    <property type="match status" value="1"/>
</dbReference>
<evidence type="ECO:0000256" key="2">
    <source>
        <dbReference type="ARBA" id="ARBA00022475"/>
    </source>
</evidence>
<dbReference type="InterPro" id="IPR011701">
    <property type="entry name" value="MFS"/>
</dbReference>
<evidence type="ECO:0000256" key="3">
    <source>
        <dbReference type="ARBA" id="ARBA00022692"/>
    </source>
</evidence>
<feature type="transmembrane region" description="Helical" evidence="7">
    <location>
        <begin position="86"/>
        <end position="108"/>
    </location>
</feature>
<dbReference type="EMBL" id="PYYB01000001">
    <property type="protein sequence ID" value="PTL60323.1"/>
    <property type="molecule type" value="Genomic_DNA"/>
</dbReference>
<evidence type="ECO:0000256" key="5">
    <source>
        <dbReference type="ARBA" id="ARBA00023136"/>
    </source>
</evidence>
<keyword evidence="3 7" id="KW-0812">Transmembrane</keyword>
<feature type="region of interest" description="Disordered" evidence="6">
    <location>
        <begin position="1"/>
        <end position="42"/>
    </location>
</feature>
<comment type="caution">
    <text evidence="9">The sequence shown here is derived from an EMBL/GenBank/DDBJ whole genome shotgun (WGS) entry which is preliminary data.</text>
</comment>
<dbReference type="InterPro" id="IPR036259">
    <property type="entry name" value="MFS_trans_sf"/>
</dbReference>
<reference evidence="9 10" key="1">
    <citation type="submission" date="2018-03" db="EMBL/GenBank/DDBJ databases">
        <title>Aquarubrobacter algicola gen. nov., sp. nov., a novel actinobacterium isolated from shallow eutrophic lake during the end of cyanobacterial harmful algal blooms.</title>
        <authorList>
            <person name="Chun S.J."/>
        </authorList>
    </citation>
    <scope>NUCLEOTIDE SEQUENCE [LARGE SCALE GENOMIC DNA]</scope>
    <source>
        <strain evidence="9 10">Seoho-28</strain>
    </source>
</reference>